<keyword evidence="16" id="KW-1185">Reference proteome</keyword>
<evidence type="ECO:0000256" key="10">
    <source>
        <dbReference type="ARBA" id="ARBA00023002"/>
    </source>
</evidence>
<keyword evidence="7" id="KW-0479">Metal-binding</keyword>
<evidence type="ECO:0000256" key="11">
    <source>
        <dbReference type="ARBA" id="ARBA00023004"/>
    </source>
</evidence>
<comment type="similarity">
    <text evidence="3">Belongs to the alternative oxidase family.</text>
</comment>
<evidence type="ECO:0000256" key="13">
    <source>
        <dbReference type="SAM" id="Coils"/>
    </source>
</evidence>
<keyword evidence="6" id="KW-0812">Transmembrane</keyword>
<dbReference type="GO" id="GO:0009916">
    <property type="term" value="F:alternative oxidase activity"/>
    <property type="evidence" value="ECO:0007669"/>
    <property type="project" value="InterPro"/>
</dbReference>
<dbReference type="GO" id="GO:0010230">
    <property type="term" value="P:alternative respiration"/>
    <property type="evidence" value="ECO:0007669"/>
    <property type="project" value="TreeGrafter"/>
</dbReference>
<comment type="cofactor">
    <cofactor evidence="1">
        <name>Fe cation</name>
        <dbReference type="ChEBI" id="CHEBI:24875"/>
    </cofactor>
</comment>
<name>A0AAD3D267_9STRA</name>
<feature type="coiled-coil region" evidence="13">
    <location>
        <begin position="67"/>
        <end position="94"/>
    </location>
</feature>
<accession>A0AAD3D267</accession>
<evidence type="ECO:0000256" key="3">
    <source>
        <dbReference type="ARBA" id="ARBA00008388"/>
    </source>
</evidence>
<protein>
    <recommendedName>
        <fullName evidence="17">Ubiquinol oxidase</fullName>
    </recommendedName>
</protein>
<gene>
    <name evidence="15" type="ORF">CTEN210_12825</name>
</gene>
<dbReference type="PANTHER" id="PTHR31803">
    <property type="entry name" value="ALTERNATIVE OXIDASE"/>
    <property type="match status" value="1"/>
</dbReference>
<dbReference type="GO" id="GO:0046872">
    <property type="term" value="F:metal ion binding"/>
    <property type="evidence" value="ECO:0007669"/>
    <property type="project" value="UniProtKB-KW"/>
</dbReference>
<proteinExistence type="inferred from homology"/>
<feature type="signal peptide" evidence="14">
    <location>
        <begin position="1"/>
        <end position="20"/>
    </location>
</feature>
<evidence type="ECO:0000256" key="1">
    <source>
        <dbReference type="ARBA" id="ARBA00001962"/>
    </source>
</evidence>
<dbReference type="GO" id="GO:0016020">
    <property type="term" value="C:membrane"/>
    <property type="evidence" value="ECO:0007669"/>
    <property type="project" value="UniProtKB-SubCell"/>
</dbReference>
<dbReference type="Pfam" id="PF01786">
    <property type="entry name" value="AOX"/>
    <property type="match status" value="1"/>
</dbReference>
<sequence length="527" mass="58856">MKLSGNLFFLISCCFSGAVAFSTNKARILSTTSLSSSTKIFSAVPASRNDEDISKQTLARDALLKLMEKQTRDLETTKALLDNLEELKQSDKESIQNINTPASTLVKSIYSGTDYGYISRSEGCRFETLDDLTDELFENYGPPQNILKLGIQQFKRNVDAIKGEYKEEKNLNLTRKQKKLQDQLEGLTLSSSAIWERERSRGEIVAPLIIKVPYYVLCYFLDVVFEGRNVFSRFFLLETVARMPYFSYITMLHLYETLGFWRRSAEQKRVHFAEEWNEFHHLLIMESLGGDQPWWVRFLAQHSAIVYFLVLTHLFAISPSLSYKFSEMLETHAVDTYGQFIDENEEQLKKLPPPLVALEYYSLGIADPLFGEYQTSAQAKNEEIRKPGKDMQNLYDVFCAIRADEGDHVGTMKACLDPSVPVLTPALEARVLIGLGLAASAAFILSSGGSVEDVVGTETVEGIDGTILEGIVGAGAALLGGMREAMSDGGAEEVVEEAGVAGFEISIFFTFLRQAFTAFLEALGIFL</sequence>
<evidence type="ECO:0000256" key="9">
    <source>
        <dbReference type="ARBA" id="ARBA00022989"/>
    </source>
</evidence>
<evidence type="ECO:0008006" key="17">
    <source>
        <dbReference type="Google" id="ProtNLM"/>
    </source>
</evidence>
<keyword evidence="8" id="KW-0249">Electron transport</keyword>
<comment type="caution">
    <text evidence="15">The sequence shown here is derived from an EMBL/GenBank/DDBJ whole genome shotgun (WGS) entry which is preliminary data.</text>
</comment>
<keyword evidence="14" id="KW-0732">Signal</keyword>
<reference evidence="15 16" key="1">
    <citation type="journal article" date="2021" name="Sci. Rep.">
        <title>The genome of the diatom Chaetoceros tenuissimus carries an ancient integrated fragment of an extant virus.</title>
        <authorList>
            <person name="Hongo Y."/>
            <person name="Kimura K."/>
            <person name="Takaki Y."/>
            <person name="Yoshida Y."/>
            <person name="Baba S."/>
            <person name="Kobayashi G."/>
            <person name="Nagasaki K."/>
            <person name="Hano T."/>
            <person name="Tomaru Y."/>
        </authorList>
    </citation>
    <scope>NUCLEOTIDE SEQUENCE [LARGE SCALE GENOMIC DNA]</scope>
    <source>
        <strain evidence="15 16">NIES-3715</strain>
    </source>
</reference>
<comment type="subcellular location">
    <subcellularLocation>
        <location evidence="2">Membrane</location>
    </subcellularLocation>
</comment>
<keyword evidence="10" id="KW-0560">Oxidoreductase</keyword>
<dbReference type="InterPro" id="IPR038659">
    <property type="entry name" value="AOX_sf"/>
</dbReference>
<evidence type="ECO:0000313" key="16">
    <source>
        <dbReference type="Proteomes" id="UP001054902"/>
    </source>
</evidence>
<dbReference type="AlphaFoldDB" id="A0AAD3D267"/>
<keyword evidence="12" id="KW-0472">Membrane</keyword>
<dbReference type="EMBL" id="BLLK01000051">
    <property type="protein sequence ID" value="GFH56349.1"/>
    <property type="molecule type" value="Genomic_DNA"/>
</dbReference>
<evidence type="ECO:0000256" key="12">
    <source>
        <dbReference type="ARBA" id="ARBA00023136"/>
    </source>
</evidence>
<dbReference type="InterPro" id="IPR002680">
    <property type="entry name" value="AOX"/>
</dbReference>
<evidence type="ECO:0000256" key="5">
    <source>
        <dbReference type="ARBA" id="ARBA00022660"/>
    </source>
</evidence>
<keyword evidence="9" id="KW-1133">Transmembrane helix</keyword>
<feature type="chain" id="PRO_5042136123" description="Ubiquinol oxidase" evidence="14">
    <location>
        <begin position="21"/>
        <end position="527"/>
    </location>
</feature>
<evidence type="ECO:0000256" key="8">
    <source>
        <dbReference type="ARBA" id="ARBA00022982"/>
    </source>
</evidence>
<organism evidence="15 16">
    <name type="scientific">Chaetoceros tenuissimus</name>
    <dbReference type="NCBI Taxonomy" id="426638"/>
    <lineage>
        <taxon>Eukaryota</taxon>
        <taxon>Sar</taxon>
        <taxon>Stramenopiles</taxon>
        <taxon>Ochrophyta</taxon>
        <taxon>Bacillariophyta</taxon>
        <taxon>Coscinodiscophyceae</taxon>
        <taxon>Chaetocerotophycidae</taxon>
        <taxon>Chaetocerotales</taxon>
        <taxon>Chaetocerotaceae</taxon>
        <taxon>Chaetoceros</taxon>
    </lineage>
</organism>
<dbReference type="Proteomes" id="UP001054902">
    <property type="component" value="Unassembled WGS sequence"/>
</dbReference>
<keyword evidence="13" id="KW-0175">Coiled coil</keyword>
<evidence type="ECO:0000256" key="7">
    <source>
        <dbReference type="ARBA" id="ARBA00022723"/>
    </source>
</evidence>
<keyword evidence="4" id="KW-0813">Transport</keyword>
<evidence type="ECO:0000256" key="2">
    <source>
        <dbReference type="ARBA" id="ARBA00004370"/>
    </source>
</evidence>
<evidence type="ECO:0000313" key="15">
    <source>
        <dbReference type="EMBL" id="GFH56349.1"/>
    </source>
</evidence>
<dbReference type="PANTHER" id="PTHR31803:SF19">
    <property type="entry name" value="UBIQUINOL OXIDASE"/>
    <property type="match status" value="1"/>
</dbReference>
<evidence type="ECO:0000256" key="14">
    <source>
        <dbReference type="SAM" id="SignalP"/>
    </source>
</evidence>
<keyword evidence="5" id="KW-0679">Respiratory chain</keyword>
<evidence type="ECO:0000256" key="4">
    <source>
        <dbReference type="ARBA" id="ARBA00022448"/>
    </source>
</evidence>
<dbReference type="GO" id="GO:0005739">
    <property type="term" value="C:mitochondrion"/>
    <property type="evidence" value="ECO:0007669"/>
    <property type="project" value="TreeGrafter"/>
</dbReference>
<dbReference type="Gene3D" id="1.20.1260.140">
    <property type="entry name" value="Alternative oxidase"/>
    <property type="match status" value="1"/>
</dbReference>
<evidence type="ECO:0000256" key="6">
    <source>
        <dbReference type="ARBA" id="ARBA00022692"/>
    </source>
</evidence>
<keyword evidence="11" id="KW-0408">Iron</keyword>